<sequence>MEDRAGDCGLLRGSRTRSYGSLVQSSYSPARVRKVEHLVQPGDTLQGLALKYGVTMEEIKRANRLYTNDSIFLKKYLSIPVPTNGAHTTEDGGTAGAEKEASRPQRSMSVDARKDDVSVVDFMSKLDTRIRVSKRAAVKKIREVESTAQEEASTPEEAVRYQGPRGEGSPQTAQRSLLGPVPLTVTTRASALRDREDEIFKL</sequence>
<dbReference type="Proteomes" id="UP000770717">
    <property type="component" value="Unassembled WGS sequence"/>
</dbReference>
<dbReference type="SUPFAM" id="SSF54106">
    <property type="entry name" value="LysM domain"/>
    <property type="match status" value="1"/>
</dbReference>
<evidence type="ECO:0000259" key="3">
    <source>
        <dbReference type="PROSITE" id="PS51782"/>
    </source>
</evidence>
<dbReference type="CDD" id="cd00118">
    <property type="entry name" value="LysM"/>
    <property type="match status" value="1"/>
</dbReference>
<accession>A0A8J6K4M9</accession>
<feature type="region of interest" description="Disordered" evidence="2">
    <location>
        <begin position="82"/>
        <end position="112"/>
    </location>
</feature>
<feature type="domain" description="LysM" evidence="3">
    <location>
        <begin position="35"/>
        <end position="79"/>
    </location>
</feature>
<organism evidence="4 5">
    <name type="scientific">Eleutherodactylus coqui</name>
    <name type="common">Puerto Rican coqui</name>
    <dbReference type="NCBI Taxonomy" id="57060"/>
    <lineage>
        <taxon>Eukaryota</taxon>
        <taxon>Metazoa</taxon>
        <taxon>Chordata</taxon>
        <taxon>Craniata</taxon>
        <taxon>Vertebrata</taxon>
        <taxon>Euteleostomi</taxon>
        <taxon>Amphibia</taxon>
        <taxon>Batrachia</taxon>
        <taxon>Anura</taxon>
        <taxon>Neobatrachia</taxon>
        <taxon>Hyloidea</taxon>
        <taxon>Eleutherodactylidae</taxon>
        <taxon>Eleutherodactylinae</taxon>
        <taxon>Eleutherodactylus</taxon>
        <taxon>Eleutherodactylus</taxon>
    </lineage>
</organism>
<dbReference type="EMBL" id="WNTK01000006">
    <property type="protein sequence ID" value="KAG9480737.1"/>
    <property type="molecule type" value="Genomic_DNA"/>
</dbReference>
<evidence type="ECO:0000256" key="2">
    <source>
        <dbReference type="SAM" id="MobiDB-lite"/>
    </source>
</evidence>
<dbReference type="SMART" id="SM00257">
    <property type="entry name" value="LysM"/>
    <property type="match status" value="1"/>
</dbReference>
<keyword evidence="5" id="KW-1185">Reference proteome</keyword>
<dbReference type="PROSITE" id="PS51782">
    <property type="entry name" value="LYSM"/>
    <property type="match status" value="1"/>
</dbReference>
<evidence type="ECO:0000313" key="5">
    <source>
        <dbReference type="Proteomes" id="UP000770717"/>
    </source>
</evidence>
<comment type="caution">
    <text evidence="4">The sequence shown here is derived from an EMBL/GenBank/DDBJ whole genome shotgun (WGS) entry which is preliminary data.</text>
</comment>
<evidence type="ECO:0000313" key="4">
    <source>
        <dbReference type="EMBL" id="KAG9480738.1"/>
    </source>
</evidence>
<dbReference type="AlphaFoldDB" id="A0A8J6K4M9"/>
<feature type="region of interest" description="Disordered" evidence="2">
    <location>
        <begin position="144"/>
        <end position="184"/>
    </location>
</feature>
<dbReference type="InterPro" id="IPR036779">
    <property type="entry name" value="LysM_dom_sf"/>
</dbReference>
<dbReference type="EMBL" id="WNTK01000006">
    <property type="protein sequence ID" value="KAG9480738.1"/>
    <property type="molecule type" value="Genomic_DNA"/>
</dbReference>
<dbReference type="InterPro" id="IPR018392">
    <property type="entry name" value="LysM"/>
</dbReference>
<dbReference type="Gene3D" id="3.10.350.10">
    <property type="entry name" value="LysM domain"/>
    <property type="match status" value="1"/>
</dbReference>
<dbReference type="PANTHER" id="PTHR20932:SF2">
    <property type="entry name" value="AND PUTATIVE PEPTIDOGLYCAN-BINDING DOMAIN-CONTAINING PROTEIN 1-RELATED"/>
    <property type="match status" value="1"/>
</dbReference>
<dbReference type="Pfam" id="PF01476">
    <property type="entry name" value="LysM"/>
    <property type="match status" value="1"/>
</dbReference>
<name>A0A8J6K4M9_ELECQ</name>
<dbReference type="InterPro" id="IPR045030">
    <property type="entry name" value="LYSM1-4"/>
</dbReference>
<protein>
    <recommendedName>
        <fullName evidence="1">LysM and putative peptidoglycan-binding domain-containing protein 1</fullName>
    </recommendedName>
</protein>
<proteinExistence type="predicted"/>
<dbReference type="PANTHER" id="PTHR20932">
    <property type="entry name" value="LYSM AND PUTATIVE PEPTIDOGLYCAN-BINDING DOMAIN-CONTAINING PROTEIN"/>
    <property type="match status" value="1"/>
</dbReference>
<gene>
    <name evidence="4" type="ORF">GDO78_010157</name>
</gene>
<evidence type="ECO:0000256" key="1">
    <source>
        <dbReference type="ARBA" id="ARBA00040996"/>
    </source>
</evidence>
<dbReference type="OrthoDB" id="2107166at2759"/>
<reference evidence="4" key="1">
    <citation type="thesis" date="2020" institute="ProQuest LLC" country="789 East Eisenhower Parkway, Ann Arbor, MI, USA">
        <title>Comparative Genomics and Chromosome Evolution.</title>
        <authorList>
            <person name="Mudd A.B."/>
        </authorList>
    </citation>
    <scope>NUCLEOTIDE SEQUENCE</scope>
    <source>
        <strain evidence="4">HN-11 Male</strain>
        <tissue evidence="4">Kidney and liver</tissue>
    </source>
</reference>